<evidence type="ECO:0000256" key="5">
    <source>
        <dbReference type="ARBA" id="ARBA00023014"/>
    </source>
</evidence>
<accession>A0A7C0U2G8</accession>
<protein>
    <submittedName>
        <fullName evidence="7">Twin-arginine translocation signal domain-containing protein</fullName>
    </submittedName>
</protein>
<feature type="domain" description="4Fe-4S Mo/W bis-MGD-type" evidence="6">
    <location>
        <begin position="47"/>
        <end position="83"/>
    </location>
</feature>
<keyword evidence="4" id="KW-0408">Iron</keyword>
<keyword evidence="3" id="KW-0479">Metal-binding</keyword>
<evidence type="ECO:0000313" key="7">
    <source>
        <dbReference type="EMBL" id="HDD44179.1"/>
    </source>
</evidence>
<evidence type="ECO:0000259" key="6">
    <source>
        <dbReference type="PROSITE" id="PS51669"/>
    </source>
</evidence>
<comment type="caution">
    <text evidence="7">The sequence shown here is derived from an EMBL/GenBank/DDBJ whole genome shotgun (WGS) entry which is preliminary data.</text>
</comment>
<dbReference type="InterPro" id="IPR006963">
    <property type="entry name" value="Mopterin_OxRdtase_4Fe-4S_dom"/>
</dbReference>
<evidence type="ECO:0000256" key="1">
    <source>
        <dbReference type="ARBA" id="ARBA00004196"/>
    </source>
</evidence>
<dbReference type="GO" id="GO:0030313">
    <property type="term" value="C:cell envelope"/>
    <property type="evidence" value="ECO:0007669"/>
    <property type="project" value="UniProtKB-SubCell"/>
</dbReference>
<reference evidence="7" key="1">
    <citation type="journal article" date="2020" name="mSystems">
        <title>Genome- and Community-Level Interaction Insights into Carbon Utilization and Element Cycling Functions of Hydrothermarchaeota in Hydrothermal Sediment.</title>
        <authorList>
            <person name="Zhou Z."/>
            <person name="Liu Y."/>
            <person name="Xu W."/>
            <person name="Pan J."/>
            <person name="Luo Z.H."/>
            <person name="Li M."/>
        </authorList>
    </citation>
    <scope>NUCLEOTIDE SEQUENCE [LARGE SCALE GENOMIC DNA]</scope>
    <source>
        <strain evidence="7">HyVt-233</strain>
    </source>
</reference>
<dbReference type="InterPro" id="IPR006311">
    <property type="entry name" value="TAT_signal"/>
</dbReference>
<dbReference type="PROSITE" id="PS51318">
    <property type="entry name" value="TAT"/>
    <property type="match status" value="1"/>
</dbReference>
<keyword evidence="5" id="KW-0411">Iron-sulfur</keyword>
<dbReference type="GO" id="GO:0051536">
    <property type="term" value="F:iron-sulfur cluster binding"/>
    <property type="evidence" value="ECO:0007669"/>
    <property type="project" value="UniProtKB-KW"/>
</dbReference>
<dbReference type="SUPFAM" id="SSF53706">
    <property type="entry name" value="Formate dehydrogenase/DMSO reductase, domains 1-3"/>
    <property type="match status" value="1"/>
</dbReference>
<dbReference type="InterPro" id="IPR019546">
    <property type="entry name" value="TAT_signal_bac_arc"/>
</dbReference>
<dbReference type="NCBIfam" id="TIGR01409">
    <property type="entry name" value="TAT_signal_seq"/>
    <property type="match status" value="1"/>
</dbReference>
<dbReference type="Gene3D" id="2.20.25.90">
    <property type="entry name" value="ADC-like domains"/>
    <property type="match status" value="1"/>
</dbReference>
<dbReference type="PROSITE" id="PS51669">
    <property type="entry name" value="4FE4S_MOW_BIS_MGD"/>
    <property type="match status" value="1"/>
</dbReference>
<dbReference type="GO" id="GO:0016491">
    <property type="term" value="F:oxidoreductase activity"/>
    <property type="evidence" value="ECO:0007669"/>
    <property type="project" value="InterPro"/>
</dbReference>
<dbReference type="AlphaFoldDB" id="A0A7C0U2G8"/>
<gene>
    <name evidence="7" type="ORF">ENG63_04885</name>
</gene>
<organism evidence="7">
    <name type="scientific">Desulfofervidus auxilii</name>
    <dbReference type="NCBI Taxonomy" id="1621989"/>
    <lineage>
        <taxon>Bacteria</taxon>
        <taxon>Pseudomonadati</taxon>
        <taxon>Thermodesulfobacteriota</taxon>
        <taxon>Candidatus Desulfofervidia</taxon>
        <taxon>Candidatus Desulfofervidales</taxon>
        <taxon>Candidatus Desulfofervidaceae</taxon>
        <taxon>Candidatus Desulfofervidus</taxon>
    </lineage>
</organism>
<evidence type="ECO:0000256" key="2">
    <source>
        <dbReference type="ARBA" id="ARBA00011771"/>
    </source>
</evidence>
<feature type="non-terminal residue" evidence="7">
    <location>
        <position position="83"/>
    </location>
</feature>
<evidence type="ECO:0000256" key="4">
    <source>
        <dbReference type="ARBA" id="ARBA00023004"/>
    </source>
</evidence>
<proteinExistence type="predicted"/>
<comment type="subcellular location">
    <subcellularLocation>
        <location evidence="1">Cell envelope</location>
    </subcellularLocation>
</comment>
<dbReference type="Pfam" id="PF04879">
    <property type="entry name" value="Molybdop_Fe4S4"/>
    <property type="match status" value="1"/>
</dbReference>
<sequence length="83" mass="9459">MLTRRDFLKFVVGGAVGTLFSPLPWRMADEMVLFSQTWTYQPPKGKEKWVYTLCQLCPGGCGLKVRKIDDRVVKIEGNQLNPV</sequence>
<dbReference type="GO" id="GO:0046872">
    <property type="term" value="F:metal ion binding"/>
    <property type="evidence" value="ECO:0007669"/>
    <property type="project" value="UniProtKB-KW"/>
</dbReference>
<name>A0A7C0U2G8_DESA2</name>
<comment type="subunit">
    <text evidence="2">Heterodimer of a large and a small subunit.</text>
</comment>
<evidence type="ECO:0000256" key="3">
    <source>
        <dbReference type="ARBA" id="ARBA00022723"/>
    </source>
</evidence>
<dbReference type="Proteomes" id="UP000886289">
    <property type="component" value="Unassembled WGS sequence"/>
</dbReference>
<dbReference type="EMBL" id="DRBS01000189">
    <property type="protein sequence ID" value="HDD44179.1"/>
    <property type="molecule type" value="Genomic_DNA"/>
</dbReference>